<accession>A0A212LTX5</accession>
<sequence length="102" mass="11397">MTKLEKGMLVLESVKAPTGSLAKIIYEGQGQGTQYGTTLFHVFLDGMSYGTFAMRGNITTLEEAQTKLSSPRQADEQESLAEYAVYYQWMNMDVNEFYDSGS</sequence>
<organism evidence="1">
    <name type="scientific">uncultured Sporomusa sp</name>
    <dbReference type="NCBI Taxonomy" id="307249"/>
    <lineage>
        <taxon>Bacteria</taxon>
        <taxon>Bacillati</taxon>
        <taxon>Bacillota</taxon>
        <taxon>Negativicutes</taxon>
        <taxon>Selenomonadales</taxon>
        <taxon>Sporomusaceae</taxon>
        <taxon>Sporomusa</taxon>
        <taxon>environmental samples</taxon>
    </lineage>
</organism>
<dbReference type="RefSeq" id="WP_288184127.1">
    <property type="nucleotide sequence ID" value="NZ_LT608335.1"/>
</dbReference>
<protein>
    <submittedName>
        <fullName evidence="1">Uncharacterized protein</fullName>
    </submittedName>
</protein>
<reference evidence="1" key="1">
    <citation type="submission" date="2016-08" db="EMBL/GenBank/DDBJ databases">
        <authorList>
            <person name="Seilhamer J.J."/>
        </authorList>
    </citation>
    <scope>NUCLEOTIDE SEQUENCE</scope>
    <source>
        <strain evidence="1">86</strain>
    </source>
</reference>
<dbReference type="AlphaFoldDB" id="A0A212LTX5"/>
<dbReference type="EMBL" id="FMJE01000003">
    <property type="protein sequence ID" value="SCM80956.1"/>
    <property type="molecule type" value="Genomic_DNA"/>
</dbReference>
<gene>
    <name evidence="1" type="ORF">KL86SPO_31134</name>
</gene>
<name>A0A212LTX5_9FIRM</name>
<proteinExistence type="predicted"/>
<evidence type="ECO:0000313" key="1">
    <source>
        <dbReference type="EMBL" id="SCM80956.1"/>
    </source>
</evidence>